<evidence type="ECO:0000313" key="1">
    <source>
        <dbReference type="EMBL" id="CAI8033852.1"/>
    </source>
</evidence>
<sequence length="129" mass="14331">CLLTTVQSRERVRVPYSTTGTLSSVHISGTISTLIGSSTAHCSGAHVEYHGIRRIQCWTVNYKVQIRTTLFELKLTWQSYLNIDSGDHSSGGARESSYTGVYPSHIPGGSHYIKFPTLTDHLPIRRDPL</sequence>
<gene>
    <name evidence="1" type="ORF">GBAR_LOCUS19091</name>
</gene>
<name>A0AA35X117_GEOBA</name>
<evidence type="ECO:0000313" key="2">
    <source>
        <dbReference type="Proteomes" id="UP001174909"/>
    </source>
</evidence>
<keyword evidence="2" id="KW-1185">Reference proteome</keyword>
<accession>A0AA35X117</accession>
<dbReference type="AlphaFoldDB" id="A0AA35X117"/>
<protein>
    <submittedName>
        <fullName evidence="1">Uncharacterized protein</fullName>
    </submittedName>
</protein>
<proteinExistence type="predicted"/>
<comment type="caution">
    <text evidence="1">The sequence shown here is derived from an EMBL/GenBank/DDBJ whole genome shotgun (WGS) entry which is preliminary data.</text>
</comment>
<dbReference type="Proteomes" id="UP001174909">
    <property type="component" value="Unassembled WGS sequence"/>
</dbReference>
<reference evidence="1" key="1">
    <citation type="submission" date="2023-03" db="EMBL/GenBank/DDBJ databases">
        <authorList>
            <person name="Steffen K."/>
            <person name="Cardenas P."/>
        </authorList>
    </citation>
    <scope>NUCLEOTIDE SEQUENCE</scope>
</reference>
<dbReference type="EMBL" id="CASHTH010002699">
    <property type="protein sequence ID" value="CAI8033852.1"/>
    <property type="molecule type" value="Genomic_DNA"/>
</dbReference>
<feature type="non-terminal residue" evidence="1">
    <location>
        <position position="129"/>
    </location>
</feature>
<organism evidence="1 2">
    <name type="scientific">Geodia barretti</name>
    <name type="common">Barrett's horny sponge</name>
    <dbReference type="NCBI Taxonomy" id="519541"/>
    <lineage>
        <taxon>Eukaryota</taxon>
        <taxon>Metazoa</taxon>
        <taxon>Porifera</taxon>
        <taxon>Demospongiae</taxon>
        <taxon>Heteroscleromorpha</taxon>
        <taxon>Tetractinellida</taxon>
        <taxon>Astrophorina</taxon>
        <taxon>Geodiidae</taxon>
        <taxon>Geodia</taxon>
    </lineage>
</organism>